<feature type="compositionally biased region" description="Pro residues" evidence="1">
    <location>
        <begin position="104"/>
        <end position="114"/>
    </location>
</feature>
<dbReference type="Proteomes" id="UP000198583">
    <property type="component" value="Unassembled WGS sequence"/>
</dbReference>
<feature type="region of interest" description="Disordered" evidence="1">
    <location>
        <begin position="238"/>
        <end position="262"/>
    </location>
</feature>
<dbReference type="EMBL" id="FOYL01000002">
    <property type="protein sequence ID" value="SFR04785.1"/>
    <property type="molecule type" value="Genomic_DNA"/>
</dbReference>
<reference evidence="3" key="1">
    <citation type="submission" date="2016-10" db="EMBL/GenBank/DDBJ databases">
        <authorList>
            <person name="Varghese N."/>
            <person name="Submissions S."/>
        </authorList>
    </citation>
    <scope>NUCLEOTIDE SEQUENCE [LARGE SCALE GENOMIC DNA]</scope>
    <source>
        <strain evidence="3">DSM 44232</strain>
    </source>
</reference>
<dbReference type="STRING" id="84724.SAMN04488564_102612"/>
<proteinExistence type="predicted"/>
<keyword evidence="3" id="KW-1185">Reference proteome</keyword>
<organism evidence="2 3">
    <name type="scientific">Lentzea waywayandensis</name>
    <dbReference type="NCBI Taxonomy" id="84724"/>
    <lineage>
        <taxon>Bacteria</taxon>
        <taxon>Bacillati</taxon>
        <taxon>Actinomycetota</taxon>
        <taxon>Actinomycetes</taxon>
        <taxon>Pseudonocardiales</taxon>
        <taxon>Pseudonocardiaceae</taxon>
        <taxon>Lentzea</taxon>
    </lineage>
</organism>
<evidence type="ECO:0000313" key="2">
    <source>
        <dbReference type="EMBL" id="SFR04785.1"/>
    </source>
</evidence>
<accession>A0A1I6DH54</accession>
<dbReference type="RefSeq" id="WP_093589392.1">
    <property type="nucleotide sequence ID" value="NZ_FOYL01000002.1"/>
</dbReference>
<name>A0A1I6DH54_9PSEU</name>
<protein>
    <submittedName>
        <fullName evidence="2">Uncharacterized protein</fullName>
    </submittedName>
</protein>
<evidence type="ECO:0000313" key="3">
    <source>
        <dbReference type="Proteomes" id="UP000198583"/>
    </source>
</evidence>
<dbReference type="AlphaFoldDB" id="A0A1I6DH54"/>
<evidence type="ECO:0000256" key="1">
    <source>
        <dbReference type="SAM" id="MobiDB-lite"/>
    </source>
</evidence>
<gene>
    <name evidence="2" type="ORF">SAMN04488564_102612</name>
</gene>
<feature type="region of interest" description="Disordered" evidence="1">
    <location>
        <begin position="87"/>
        <end position="115"/>
    </location>
</feature>
<sequence>MNEPTFAEMFRAAQRRFVVHYERLTVEDTKTVMRDWINEMQRELDRWTHDIAADSEESLRADQLEEGMRLLKQSAMGMLLAIEMPQPAERAPRRSTGLDWLAGPPRPEPRPPQPTRIVRSQGFAKHVLHMCEALDATLEAARPRPPVAFVQPWGADGELVRLLHDLLSARQTGHGPKVLNRLDQLVDQLRDKHEIEIVAYDENVSQYFVLDPSPGFEDGEIRTVRPALRWRQQIVAAGEATRRPAGDTAPGGELPRISEGGR</sequence>